<sequence>MELSQSRFPRPFVPATALRAGLRAAVWAFCSAFLALGACLPAGAQAPAAGNARAAATAPPGAPGPRVQTLSKCTGADGRVTYSDSACPAGTRGAALQVEPDSNVVETTPIPAIVPSPSAFESRRPPPAPPIAQQPYQPPPLNAGMPARQAADCAMLDRRAAELYGRAMQPQTGTDSPLLPEEQRSVDDLRQHLDCE</sequence>
<feature type="signal peptide" evidence="2">
    <location>
        <begin position="1"/>
        <end position="44"/>
    </location>
</feature>
<evidence type="ECO:0008006" key="5">
    <source>
        <dbReference type="Google" id="ProtNLM"/>
    </source>
</evidence>
<keyword evidence="2" id="KW-0732">Signal</keyword>
<dbReference type="RefSeq" id="WP_110465218.1">
    <property type="nucleotide sequence ID" value="NZ_JAMOFZ010000007.1"/>
</dbReference>
<reference evidence="3 4" key="1">
    <citation type="submission" date="2018-06" db="EMBL/GenBank/DDBJ databases">
        <title>Genomic Encyclopedia of Type Strains, Phase III (KMG-III): the genomes of soil and plant-associated and newly described type strains.</title>
        <authorList>
            <person name="Whitman W."/>
        </authorList>
    </citation>
    <scope>NUCLEOTIDE SEQUENCE [LARGE SCALE GENOMIC DNA]</scope>
    <source>
        <strain evidence="3 4">CECT 7646</strain>
    </source>
</reference>
<feature type="region of interest" description="Disordered" evidence="1">
    <location>
        <begin position="164"/>
        <end position="196"/>
    </location>
</feature>
<dbReference type="OrthoDB" id="8850354at2"/>
<feature type="chain" id="PRO_5016448536" description="DUF4124 domain-containing protein" evidence="2">
    <location>
        <begin position="45"/>
        <end position="196"/>
    </location>
</feature>
<evidence type="ECO:0000256" key="2">
    <source>
        <dbReference type="SAM" id="SignalP"/>
    </source>
</evidence>
<proteinExistence type="predicted"/>
<feature type="region of interest" description="Disordered" evidence="1">
    <location>
        <begin position="115"/>
        <end position="135"/>
    </location>
</feature>
<dbReference type="Proteomes" id="UP000247540">
    <property type="component" value="Unassembled WGS sequence"/>
</dbReference>
<organism evidence="3 4">
    <name type="scientific">Xylophilus ampelinus</name>
    <dbReference type="NCBI Taxonomy" id="54067"/>
    <lineage>
        <taxon>Bacteria</taxon>
        <taxon>Pseudomonadati</taxon>
        <taxon>Pseudomonadota</taxon>
        <taxon>Betaproteobacteria</taxon>
        <taxon>Burkholderiales</taxon>
        <taxon>Xylophilus</taxon>
    </lineage>
</organism>
<dbReference type="AlphaFoldDB" id="A0A318SUP1"/>
<dbReference type="EMBL" id="QJTC01000007">
    <property type="protein sequence ID" value="PYE78417.1"/>
    <property type="molecule type" value="Genomic_DNA"/>
</dbReference>
<protein>
    <recommendedName>
        <fullName evidence="5">DUF4124 domain-containing protein</fullName>
    </recommendedName>
</protein>
<evidence type="ECO:0000313" key="4">
    <source>
        <dbReference type="Proteomes" id="UP000247540"/>
    </source>
</evidence>
<name>A0A318SUP1_9BURK</name>
<feature type="compositionally biased region" description="Pro residues" evidence="1">
    <location>
        <begin position="125"/>
        <end position="135"/>
    </location>
</feature>
<gene>
    <name evidence="3" type="ORF">DFQ15_10767</name>
</gene>
<feature type="compositionally biased region" description="Basic and acidic residues" evidence="1">
    <location>
        <begin position="181"/>
        <end position="196"/>
    </location>
</feature>
<comment type="caution">
    <text evidence="3">The sequence shown here is derived from an EMBL/GenBank/DDBJ whole genome shotgun (WGS) entry which is preliminary data.</text>
</comment>
<keyword evidence="4" id="KW-1185">Reference proteome</keyword>
<accession>A0A318SUP1</accession>
<evidence type="ECO:0000256" key="1">
    <source>
        <dbReference type="SAM" id="MobiDB-lite"/>
    </source>
</evidence>
<evidence type="ECO:0000313" key="3">
    <source>
        <dbReference type="EMBL" id="PYE78417.1"/>
    </source>
</evidence>